<feature type="transmembrane region" description="Helical" evidence="1">
    <location>
        <begin position="6"/>
        <end position="23"/>
    </location>
</feature>
<evidence type="ECO:0000256" key="1">
    <source>
        <dbReference type="SAM" id="Phobius"/>
    </source>
</evidence>
<gene>
    <name evidence="2" type="ORF">UFOVP54_89</name>
</gene>
<keyword evidence="1" id="KW-1133">Transmembrane helix</keyword>
<dbReference type="EMBL" id="LR796188">
    <property type="protein sequence ID" value="CAB4125238.1"/>
    <property type="molecule type" value="Genomic_DNA"/>
</dbReference>
<keyword evidence="1" id="KW-0812">Transmembrane</keyword>
<sequence length="97" mass="11258">MEILVGILLVAIIVLGYVVFNLNRKVVKQEGIIEYQVGYLRNVAYLINESKIYVEQLDEKGAFRSDDEVGVFFNFMKEIQDTINEYRLPDDYGKTTE</sequence>
<accession>A0A6J5KS17</accession>
<evidence type="ECO:0000313" key="2">
    <source>
        <dbReference type="EMBL" id="CAB4125238.1"/>
    </source>
</evidence>
<proteinExistence type="predicted"/>
<name>A0A6J5KS17_9CAUD</name>
<keyword evidence="1" id="KW-0472">Membrane</keyword>
<protein>
    <submittedName>
        <fullName evidence="2">Uncharacterized protein</fullName>
    </submittedName>
</protein>
<organism evidence="2">
    <name type="scientific">uncultured Caudovirales phage</name>
    <dbReference type="NCBI Taxonomy" id="2100421"/>
    <lineage>
        <taxon>Viruses</taxon>
        <taxon>Duplodnaviria</taxon>
        <taxon>Heunggongvirae</taxon>
        <taxon>Uroviricota</taxon>
        <taxon>Caudoviricetes</taxon>
        <taxon>Peduoviridae</taxon>
        <taxon>Maltschvirus</taxon>
        <taxon>Maltschvirus maltsch</taxon>
    </lineage>
</organism>
<reference evidence="2" key="1">
    <citation type="submission" date="2020-04" db="EMBL/GenBank/DDBJ databases">
        <authorList>
            <person name="Chiriac C."/>
            <person name="Salcher M."/>
            <person name="Ghai R."/>
            <person name="Kavagutti S V."/>
        </authorList>
    </citation>
    <scope>NUCLEOTIDE SEQUENCE</scope>
</reference>